<evidence type="ECO:0000313" key="11">
    <source>
        <dbReference type="EMBL" id="EMD82841.1"/>
    </source>
</evidence>
<evidence type="ECO:0000256" key="6">
    <source>
        <dbReference type="ARBA" id="ARBA00022898"/>
    </source>
</evidence>
<dbReference type="SUPFAM" id="SSF53383">
    <property type="entry name" value="PLP-dependent transferases"/>
    <property type="match status" value="1"/>
</dbReference>
<dbReference type="EMBL" id="AMRV01000005">
    <property type="protein sequence ID" value="EMD82841.1"/>
    <property type="molecule type" value="Genomic_DNA"/>
</dbReference>
<dbReference type="InterPro" id="IPR015422">
    <property type="entry name" value="PyrdxlP-dep_Trfase_small"/>
</dbReference>
<comment type="catalytic activity">
    <reaction evidence="9">
        <text>O-phospho-L-threonine + H(+) = (R)-1-aminopropan-2-yl phosphate + CO2</text>
        <dbReference type="Rhea" id="RHEA:11492"/>
        <dbReference type="ChEBI" id="CHEBI:15378"/>
        <dbReference type="ChEBI" id="CHEBI:16526"/>
        <dbReference type="ChEBI" id="CHEBI:58563"/>
        <dbReference type="ChEBI" id="CHEBI:58675"/>
        <dbReference type="EC" id="4.1.1.81"/>
    </reaction>
</comment>
<dbReference type="UniPathway" id="UPA00148"/>
<dbReference type="CDD" id="cd00609">
    <property type="entry name" value="AAT_like"/>
    <property type="match status" value="1"/>
</dbReference>
<evidence type="ECO:0000256" key="7">
    <source>
        <dbReference type="ARBA" id="ARBA00023239"/>
    </source>
</evidence>
<dbReference type="AlphaFoldDB" id="M2TM94"/>
<dbReference type="EC" id="4.1.1.81" evidence="4"/>
<keyword evidence="5" id="KW-0169">Cobalamin biosynthesis</keyword>
<evidence type="ECO:0000256" key="3">
    <source>
        <dbReference type="ARBA" id="ARBA00004953"/>
    </source>
</evidence>
<dbReference type="PATRIC" id="fig|1234595.3.peg.1884"/>
<comment type="pathway">
    <text evidence="3">Cofactor biosynthesis; adenosylcobalamin biosynthesis.</text>
</comment>
<gene>
    <name evidence="11" type="ORF">C725_1881</name>
</gene>
<comment type="caution">
    <text evidence="11">The sequence shown here is derived from an EMBL/GenBank/DDBJ whole genome shotgun (WGS) entry which is preliminary data.</text>
</comment>
<comment type="function">
    <text evidence="2">Decarboxylates L-threonine-O-3-phosphate to yield (R)-1-amino-2-propanol O-2-phosphate, the precursor for the linkage between the nucleotide loop and the corrin ring in cobalamin.</text>
</comment>
<dbReference type="InterPro" id="IPR015424">
    <property type="entry name" value="PyrdxlP-dep_Trfase"/>
</dbReference>
<protein>
    <recommendedName>
        <fullName evidence="4">threonine-phosphate decarboxylase</fullName>
        <ecNumber evidence="4">4.1.1.81</ecNumber>
    </recommendedName>
    <alternativeName>
        <fullName evidence="8">L-threonine-O-3-phosphate decarboxylase</fullName>
    </alternativeName>
</protein>
<dbReference type="RefSeq" id="WP_008602200.1">
    <property type="nucleotide sequence ID" value="NZ_AMRV01000005.1"/>
</dbReference>
<evidence type="ECO:0000256" key="2">
    <source>
        <dbReference type="ARBA" id="ARBA00003444"/>
    </source>
</evidence>
<evidence type="ECO:0000256" key="8">
    <source>
        <dbReference type="ARBA" id="ARBA00029996"/>
    </source>
</evidence>
<dbReference type="Gene3D" id="3.90.1150.10">
    <property type="entry name" value="Aspartate Aminotransferase, domain 1"/>
    <property type="match status" value="1"/>
</dbReference>
<dbReference type="InterPro" id="IPR004839">
    <property type="entry name" value="Aminotransferase_I/II_large"/>
</dbReference>
<dbReference type="GO" id="GO:0030170">
    <property type="term" value="F:pyridoxal phosphate binding"/>
    <property type="evidence" value="ECO:0007669"/>
    <property type="project" value="InterPro"/>
</dbReference>
<dbReference type="Gene3D" id="3.40.640.10">
    <property type="entry name" value="Type I PLP-dependent aspartate aminotransferase-like (Major domain)"/>
    <property type="match status" value="1"/>
</dbReference>
<dbReference type="Proteomes" id="UP000011717">
    <property type="component" value="Unassembled WGS sequence"/>
</dbReference>
<reference evidence="11 12" key="1">
    <citation type="journal article" date="2013" name="Genome Announc.">
        <title>Draft Genome Sequence of Strain JLT2015T, Belonging to the Family Sphingomonadaceae of the Alphaproteobacteria.</title>
        <authorList>
            <person name="Tang K."/>
            <person name="Liu K."/>
            <person name="Li S."/>
            <person name="Jiao N."/>
        </authorList>
    </citation>
    <scope>NUCLEOTIDE SEQUENCE [LARGE SCALE GENOMIC DNA]</scope>
    <source>
        <strain evidence="11 12">JLT2015</strain>
    </source>
</reference>
<dbReference type="InterPro" id="IPR005860">
    <property type="entry name" value="CobD"/>
</dbReference>
<dbReference type="Pfam" id="PF00155">
    <property type="entry name" value="Aminotran_1_2"/>
    <property type="match status" value="1"/>
</dbReference>
<organism evidence="11 12">
    <name type="scientific">Pacificimonas flava</name>
    <dbReference type="NCBI Taxonomy" id="1234595"/>
    <lineage>
        <taxon>Bacteria</taxon>
        <taxon>Pseudomonadati</taxon>
        <taxon>Pseudomonadota</taxon>
        <taxon>Alphaproteobacteria</taxon>
        <taxon>Sphingomonadales</taxon>
        <taxon>Sphingosinicellaceae</taxon>
        <taxon>Pacificimonas</taxon>
    </lineage>
</organism>
<accession>M2TM94</accession>
<evidence type="ECO:0000313" key="12">
    <source>
        <dbReference type="Proteomes" id="UP000011717"/>
    </source>
</evidence>
<evidence type="ECO:0000256" key="9">
    <source>
        <dbReference type="ARBA" id="ARBA00048531"/>
    </source>
</evidence>
<sequence length="336" mass="36422">MSEDPHTAHGGRIDLMRQAFPHAPQPWIDLSTGINPHAYPHGPSTHAYDRVLPEQMLRTSCEAAMAARFGCAADACRAVPGTELVIRLLPYILRERRVAVRRPSYADHEHAWRSAGARLSLHDDPLEMAKADDASIVVIVNPNNPDGRVCTRAEVAAAHAALMERGGTLIVDEAYADLSPDISVAGRAGAPGLIILRSFGKTYGLPGLRLGSVLAEAKVLRRLDALLGHWAVSGAALRTGQQAYGDTGWLRRTAAQVRRESDELRLVLNRAGLVDRGGTLLFRYVRADDALAVWTQLAEKGIAVRRFDNDPYHLRIGLPGDANALARLQAALSPSV</sequence>
<keyword evidence="12" id="KW-1185">Reference proteome</keyword>
<dbReference type="NCBIfam" id="TIGR01140">
    <property type="entry name" value="L_thr_O3P_dcar"/>
    <property type="match status" value="1"/>
</dbReference>
<keyword evidence="6" id="KW-0663">Pyridoxal phosphate</keyword>
<evidence type="ECO:0000256" key="1">
    <source>
        <dbReference type="ARBA" id="ARBA00001933"/>
    </source>
</evidence>
<evidence type="ECO:0000256" key="4">
    <source>
        <dbReference type="ARBA" id="ARBA00012285"/>
    </source>
</evidence>
<evidence type="ECO:0000256" key="5">
    <source>
        <dbReference type="ARBA" id="ARBA00022573"/>
    </source>
</evidence>
<dbReference type="GO" id="GO:0048472">
    <property type="term" value="F:threonine-phosphate decarboxylase activity"/>
    <property type="evidence" value="ECO:0007669"/>
    <property type="project" value="UniProtKB-EC"/>
</dbReference>
<dbReference type="OrthoDB" id="9799304at2"/>
<dbReference type="PANTHER" id="PTHR42885:SF1">
    <property type="entry name" value="THREONINE-PHOSPHATE DECARBOXYLASE"/>
    <property type="match status" value="1"/>
</dbReference>
<dbReference type="InterPro" id="IPR004838">
    <property type="entry name" value="NHTrfase_class1_PyrdxlP-BS"/>
</dbReference>
<dbReference type="PROSITE" id="PS00105">
    <property type="entry name" value="AA_TRANSFER_CLASS_1"/>
    <property type="match status" value="1"/>
</dbReference>
<dbReference type="InterPro" id="IPR015421">
    <property type="entry name" value="PyrdxlP-dep_Trfase_major"/>
</dbReference>
<dbReference type="GO" id="GO:0009236">
    <property type="term" value="P:cobalamin biosynthetic process"/>
    <property type="evidence" value="ECO:0007669"/>
    <property type="project" value="UniProtKB-UniPathway"/>
</dbReference>
<name>M2TM94_9SPHN</name>
<evidence type="ECO:0000259" key="10">
    <source>
        <dbReference type="Pfam" id="PF00155"/>
    </source>
</evidence>
<keyword evidence="7" id="KW-0456">Lyase</keyword>
<dbReference type="PANTHER" id="PTHR42885">
    <property type="entry name" value="HISTIDINOL-PHOSPHATE AMINOTRANSFERASE-RELATED"/>
    <property type="match status" value="1"/>
</dbReference>
<comment type="cofactor">
    <cofactor evidence="1">
        <name>pyridoxal 5'-phosphate</name>
        <dbReference type="ChEBI" id="CHEBI:597326"/>
    </cofactor>
</comment>
<feature type="domain" description="Aminotransferase class I/classII large" evidence="10">
    <location>
        <begin position="62"/>
        <end position="327"/>
    </location>
</feature>
<proteinExistence type="predicted"/>